<accession>A0ABQ9T8Y7</accession>
<evidence type="ECO:0000313" key="2">
    <source>
        <dbReference type="Proteomes" id="UP001266305"/>
    </source>
</evidence>
<keyword evidence="2" id="KW-1185">Reference proteome</keyword>
<gene>
    <name evidence="1" type="ORF">P7K49_040305</name>
</gene>
<feature type="non-terminal residue" evidence="1">
    <location>
        <position position="54"/>
    </location>
</feature>
<protein>
    <submittedName>
        <fullName evidence="1">Uncharacterized protein</fullName>
    </submittedName>
</protein>
<dbReference type="EMBL" id="JASSZA010000409">
    <property type="protein sequence ID" value="KAK2081171.1"/>
    <property type="molecule type" value="Genomic_DNA"/>
</dbReference>
<name>A0ABQ9T8Y7_SAGOE</name>
<evidence type="ECO:0000313" key="1">
    <source>
        <dbReference type="EMBL" id="KAK2081171.1"/>
    </source>
</evidence>
<reference evidence="1 2" key="1">
    <citation type="submission" date="2023-05" db="EMBL/GenBank/DDBJ databases">
        <title>B98-5 Cell Line De Novo Hybrid Assembly: An Optical Mapping Approach.</title>
        <authorList>
            <person name="Kananen K."/>
            <person name="Auerbach J.A."/>
            <person name="Kautto E."/>
            <person name="Blachly J.S."/>
        </authorList>
    </citation>
    <scope>NUCLEOTIDE SEQUENCE [LARGE SCALE GENOMIC DNA]</scope>
    <source>
        <strain evidence="1">B95-8</strain>
        <tissue evidence="1">Cell line</tissue>
    </source>
</reference>
<organism evidence="1 2">
    <name type="scientific">Saguinus oedipus</name>
    <name type="common">Cotton-top tamarin</name>
    <name type="synonym">Oedipomidas oedipus</name>
    <dbReference type="NCBI Taxonomy" id="9490"/>
    <lineage>
        <taxon>Eukaryota</taxon>
        <taxon>Metazoa</taxon>
        <taxon>Chordata</taxon>
        <taxon>Craniata</taxon>
        <taxon>Vertebrata</taxon>
        <taxon>Euteleostomi</taxon>
        <taxon>Mammalia</taxon>
        <taxon>Eutheria</taxon>
        <taxon>Euarchontoglires</taxon>
        <taxon>Primates</taxon>
        <taxon>Haplorrhini</taxon>
        <taxon>Platyrrhini</taxon>
        <taxon>Cebidae</taxon>
        <taxon>Callitrichinae</taxon>
        <taxon>Saguinus</taxon>
    </lineage>
</organism>
<proteinExistence type="predicted"/>
<comment type="caution">
    <text evidence="1">The sequence shown here is derived from an EMBL/GenBank/DDBJ whole genome shotgun (WGS) entry which is preliminary data.</text>
</comment>
<sequence length="54" mass="5880">GPRFPVIQEGWIKRFQSLSIHDPSSGVQRQVQVHVLSCAHVLAPVALAVVQHGV</sequence>
<feature type="non-terminal residue" evidence="1">
    <location>
        <position position="1"/>
    </location>
</feature>
<dbReference type="Proteomes" id="UP001266305">
    <property type="component" value="Unassembled WGS sequence"/>
</dbReference>